<name>A0A4R2D1A3_SHIGR</name>
<dbReference type="InterPro" id="IPR036388">
    <property type="entry name" value="WH-like_DNA-bd_sf"/>
</dbReference>
<dbReference type="RefSeq" id="WP_133033371.1">
    <property type="nucleotide sequence ID" value="NZ_BAABEI010000012.1"/>
</dbReference>
<proteinExistence type="predicted"/>
<dbReference type="AlphaFoldDB" id="A0A4R2D1A3"/>
<comment type="caution">
    <text evidence="2">The sequence shown here is derived from an EMBL/GenBank/DDBJ whole genome shotgun (WGS) entry which is preliminary data.</text>
</comment>
<dbReference type="SMART" id="SM00421">
    <property type="entry name" value="HTH_LUXR"/>
    <property type="match status" value="1"/>
</dbReference>
<dbReference type="InterPro" id="IPR016032">
    <property type="entry name" value="Sig_transdc_resp-reg_C-effctor"/>
</dbReference>
<dbReference type="Gene3D" id="1.10.10.10">
    <property type="entry name" value="Winged helix-like DNA-binding domain superfamily/Winged helix DNA-binding domain"/>
    <property type="match status" value="1"/>
</dbReference>
<evidence type="ECO:0000313" key="2">
    <source>
        <dbReference type="EMBL" id="TCN47997.1"/>
    </source>
</evidence>
<accession>A0A4R2D1A3</accession>
<dbReference type="InterPro" id="IPR000792">
    <property type="entry name" value="Tscrpt_reg_LuxR_C"/>
</dbReference>
<dbReference type="GO" id="GO:0006355">
    <property type="term" value="P:regulation of DNA-templated transcription"/>
    <property type="evidence" value="ECO:0007669"/>
    <property type="project" value="InterPro"/>
</dbReference>
<gene>
    <name evidence="2" type="ORF">EV665_102525</name>
</gene>
<keyword evidence="2" id="KW-0238">DNA-binding</keyword>
<dbReference type="Proteomes" id="UP000295351">
    <property type="component" value="Unassembled WGS sequence"/>
</dbReference>
<dbReference type="SUPFAM" id="SSF46894">
    <property type="entry name" value="C-terminal effector domain of the bipartite response regulators"/>
    <property type="match status" value="1"/>
</dbReference>
<organism evidence="2 3">
    <name type="scientific">Shinella granuli</name>
    <dbReference type="NCBI Taxonomy" id="323621"/>
    <lineage>
        <taxon>Bacteria</taxon>
        <taxon>Pseudomonadati</taxon>
        <taxon>Pseudomonadota</taxon>
        <taxon>Alphaproteobacteria</taxon>
        <taxon>Hyphomicrobiales</taxon>
        <taxon>Rhizobiaceae</taxon>
        <taxon>Shinella</taxon>
    </lineage>
</organism>
<dbReference type="EMBL" id="SLVX01000002">
    <property type="protein sequence ID" value="TCN47997.1"/>
    <property type="molecule type" value="Genomic_DNA"/>
</dbReference>
<reference evidence="2 3" key="1">
    <citation type="submission" date="2019-03" db="EMBL/GenBank/DDBJ databases">
        <title>Genomic Encyclopedia of Type Strains, Phase IV (KMG-IV): sequencing the most valuable type-strain genomes for metagenomic binning, comparative biology and taxonomic classification.</title>
        <authorList>
            <person name="Goeker M."/>
        </authorList>
    </citation>
    <scope>NUCLEOTIDE SEQUENCE [LARGE SCALE GENOMIC DNA]</scope>
    <source>
        <strain evidence="2 3">DSM 18401</strain>
    </source>
</reference>
<dbReference type="GO" id="GO:0003677">
    <property type="term" value="F:DNA binding"/>
    <property type="evidence" value="ECO:0007669"/>
    <property type="project" value="UniProtKB-KW"/>
</dbReference>
<evidence type="ECO:0000313" key="3">
    <source>
        <dbReference type="Proteomes" id="UP000295351"/>
    </source>
</evidence>
<sequence>MATEVGEALELAAIGAEPWELALRLLNAEFPNAYFALVNQDFLHGRVNHAVSWNIDPSLIASYSEYYAFINPYQQRWTALKSGEILSSETMFPVKNIRSTEFYNDWLLRAEKCTAGIGLKLDASPTDTIYLPMQAPESHIAHYAEASTEILTRLRGPLERAIRISRTLQRTGGDVAARAALVGHGEGPALVVDHSMRIIEANTEAAGLLRQDALAGSRHGRLRFRDKALSERVAHRVRVLTSSPLSEACRIGWDDGSSKWLLSLIRLPADPVQRLLAPRPQILLRLTNLSAPPPSSDLAEFARLFRLTPAETRLAAALGGGLSLTDAATGLGITFETARQRLKQVFQKTGTAKQSELCVLLVRFHSG</sequence>
<protein>
    <submittedName>
        <fullName evidence="2">DNA-binding CsgD family transcriptional regulator</fullName>
    </submittedName>
</protein>
<keyword evidence="3" id="KW-1185">Reference proteome</keyword>
<evidence type="ECO:0000259" key="1">
    <source>
        <dbReference type="SMART" id="SM00421"/>
    </source>
</evidence>
<feature type="domain" description="HTH luxR-type" evidence="1">
    <location>
        <begin position="304"/>
        <end position="361"/>
    </location>
</feature>